<gene>
    <name evidence="1" type="ORF">ACFQNG_20625</name>
</gene>
<proteinExistence type="predicted"/>
<dbReference type="EMBL" id="JBHTBW010000087">
    <property type="protein sequence ID" value="MFC7443467.1"/>
    <property type="molecule type" value="Genomic_DNA"/>
</dbReference>
<keyword evidence="2" id="KW-1185">Reference proteome</keyword>
<organism evidence="1 2">
    <name type="scientific">Laceyella putida</name>
    <dbReference type="NCBI Taxonomy" id="110101"/>
    <lineage>
        <taxon>Bacteria</taxon>
        <taxon>Bacillati</taxon>
        <taxon>Bacillota</taxon>
        <taxon>Bacilli</taxon>
        <taxon>Bacillales</taxon>
        <taxon>Thermoactinomycetaceae</taxon>
        <taxon>Laceyella</taxon>
    </lineage>
</organism>
<evidence type="ECO:0000313" key="1">
    <source>
        <dbReference type="EMBL" id="MFC7443467.1"/>
    </source>
</evidence>
<dbReference type="Proteomes" id="UP001596500">
    <property type="component" value="Unassembled WGS sequence"/>
</dbReference>
<evidence type="ECO:0000313" key="2">
    <source>
        <dbReference type="Proteomes" id="UP001596500"/>
    </source>
</evidence>
<sequence>MTTQTSWEELFGCKPWNFTKERADQLPRFDDFREMPIIEIVQFIKKARDVEEYCTDHAVLNRIDTSVREALIALELLVG</sequence>
<comment type="caution">
    <text evidence="1">The sequence shown here is derived from an EMBL/GenBank/DDBJ whole genome shotgun (WGS) entry which is preliminary data.</text>
</comment>
<name>A0ABW2RR06_9BACL</name>
<protein>
    <submittedName>
        <fullName evidence="1">Uncharacterized protein</fullName>
    </submittedName>
</protein>
<accession>A0ABW2RR06</accession>
<dbReference type="RefSeq" id="WP_379867798.1">
    <property type="nucleotide sequence ID" value="NZ_JBHTBW010000087.1"/>
</dbReference>
<reference evidence="2" key="1">
    <citation type="journal article" date="2019" name="Int. J. Syst. Evol. Microbiol.">
        <title>The Global Catalogue of Microorganisms (GCM) 10K type strain sequencing project: providing services to taxonomists for standard genome sequencing and annotation.</title>
        <authorList>
            <consortium name="The Broad Institute Genomics Platform"/>
            <consortium name="The Broad Institute Genome Sequencing Center for Infectious Disease"/>
            <person name="Wu L."/>
            <person name="Ma J."/>
        </authorList>
    </citation>
    <scope>NUCLEOTIDE SEQUENCE [LARGE SCALE GENOMIC DNA]</scope>
    <source>
        <strain evidence="2">CGMCC 1.12942</strain>
    </source>
</reference>